<evidence type="ECO:0000256" key="4">
    <source>
        <dbReference type="ARBA" id="ARBA00022490"/>
    </source>
</evidence>
<comment type="subunit">
    <text evidence="2 10">Oligomeric complex that consists of at least the alpha, beta, beta', gamma, delta, epsilon and zeta subunits.</text>
</comment>
<evidence type="ECO:0000313" key="14">
    <source>
        <dbReference type="Proteomes" id="UP000236928"/>
    </source>
</evidence>
<evidence type="ECO:0000256" key="6">
    <source>
        <dbReference type="ARBA" id="ARBA00022927"/>
    </source>
</evidence>
<dbReference type="GO" id="GO:0000139">
    <property type="term" value="C:Golgi membrane"/>
    <property type="evidence" value="ECO:0007669"/>
    <property type="project" value="UniProtKB-SubCell"/>
</dbReference>
<dbReference type="GO" id="GO:0030126">
    <property type="term" value="C:COPI vesicle coat"/>
    <property type="evidence" value="ECO:0007669"/>
    <property type="project" value="UniProtKB-UniRule"/>
</dbReference>
<name>A0A2P4YY54_9CRYT</name>
<comment type="subcellular location">
    <subcellularLocation>
        <location evidence="10 11">Cytoplasm</location>
    </subcellularLocation>
    <subcellularLocation>
        <location evidence="10 11">Cytoplasmic vesicle</location>
        <location evidence="10 11">COPI-coated vesicle membrane</location>
        <topology evidence="10 11">Peripheral membrane protein</topology>
        <orientation evidence="10 11">Cytoplasmic side</orientation>
    </subcellularLocation>
    <subcellularLocation>
        <location evidence="10 11">Golgi apparatus membrane</location>
        <topology evidence="10 11">Peripheral membrane protein</topology>
        <orientation evidence="10 11">Cytoplasmic side</orientation>
    </subcellularLocation>
</comment>
<dbReference type="PROSITE" id="PS51072">
    <property type="entry name" value="MHD"/>
    <property type="match status" value="1"/>
</dbReference>
<dbReference type="PANTHER" id="PTHR10121:SF0">
    <property type="entry name" value="COATOMER SUBUNIT DELTA"/>
    <property type="match status" value="1"/>
</dbReference>
<dbReference type="PANTHER" id="PTHR10121">
    <property type="entry name" value="COATOMER SUBUNIT DELTA"/>
    <property type="match status" value="1"/>
</dbReference>
<evidence type="ECO:0000256" key="11">
    <source>
        <dbReference type="RuleBase" id="RU366052"/>
    </source>
</evidence>
<gene>
    <name evidence="13" type="ORF">CmeUKMEL1_03910</name>
</gene>
<evidence type="ECO:0000256" key="7">
    <source>
        <dbReference type="ARBA" id="ARBA00023034"/>
    </source>
</evidence>
<evidence type="ECO:0000256" key="8">
    <source>
        <dbReference type="ARBA" id="ARBA00023136"/>
    </source>
</evidence>
<evidence type="ECO:0000256" key="9">
    <source>
        <dbReference type="ARBA" id="ARBA00023329"/>
    </source>
</evidence>
<proteinExistence type="inferred from homology"/>
<comment type="caution">
    <text evidence="13">The sequence shown here is derived from an EMBL/GenBank/DDBJ whole genome shotgun (WGS) entry which is preliminary data.</text>
</comment>
<dbReference type="OrthoDB" id="10266042at2759"/>
<dbReference type="GO" id="GO:0006888">
    <property type="term" value="P:endoplasmic reticulum to Golgi vesicle-mediated transport"/>
    <property type="evidence" value="ECO:0007669"/>
    <property type="project" value="TreeGrafter"/>
</dbReference>
<evidence type="ECO:0000256" key="10">
    <source>
        <dbReference type="RuleBase" id="RU364018"/>
    </source>
</evidence>
<evidence type="ECO:0000256" key="2">
    <source>
        <dbReference type="ARBA" id="ARBA00011775"/>
    </source>
</evidence>
<dbReference type="InterPro" id="IPR011012">
    <property type="entry name" value="Longin-like_dom_sf"/>
</dbReference>
<dbReference type="GO" id="GO:0015031">
    <property type="term" value="P:protein transport"/>
    <property type="evidence" value="ECO:0007669"/>
    <property type="project" value="UniProtKB-KW"/>
</dbReference>
<dbReference type="AlphaFoldDB" id="A0A2P4YY54"/>
<evidence type="ECO:0000313" key="13">
    <source>
        <dbReference type="EMBL" id="POM82741.1"/>
    </source>
</evidence>
<comment type="function">
    <text evidence="10">The coatomer is a cytosolic protein complex that binds to dilysine motifs and reversibly associates with Golgi non-clathrin-coated vesicles, which further mediate biosynthetic protein transport from the ER, via the Golgi up to the trans Golgi network. Coatomer complex is required for budding from Golgi membranes, and is essential for the retrograde Golgi-to-ER transport of dilysine-tagged proteins.</text>
</comment>
<protein>
    <recommendedName>
        <fullName evidence="10">Coatomer subunit delta</fullName>
    </recommendedName>
</protein>
<dbReference type="EMBL" id="JIBK01000006">
    <property type="protein sequence ID" value="POM82741.1"/>
    <property type="molecule type" value="Genomic_DNA"/>
</dbReference>
<dbReference type="InterPro" id="IPR036168">
    <property type="entry name" value="AP2_Mu_C_sf"/>
</dbReference>
<dbReference type="Gene3D" id="3.30.450.60">
    <property type="match status" value="1"/>
</dbReference>
<dbReference type="FunFam" id="3.30.450.60:FF:000003">
    <property type="entry name" value="Coatomer subunit delta"/>
    <property type="match status" value="1"/>
</dbReference>
<accession>A0A2P4YY54</accession>
<keyword evidence="7 10" id="KW-0333">Golgi apparatus</keyword>
<keyword evidence="9 10" id="KW-0968">Cytoplasmic vesicle</keyword>
<dbReference type="GO" id="GO:0051645">
    <property type="term" value="P:Golgi localization"/>
    <property type="evidence" value="ECO:0007669"/>
    <property type="project" value="TreeGrafter"/>
</dbReference>
<keyword evidence="6 10" id="KW-0653">Protein transport</keyword>
<feature type="domain" description="MHD" evidence="12">
    <location>
        <begin position="310"/>
        <end position="536"/>
    </location>
</feature>
<dbReference type="Proteomes" id="UP000236928">
    <property type="component" value="Unassembled WGS sequence"/>
</dbReference>
<evidence type="ECO:0000256" key="3">
    <source>
        <dbReference type="ARBA" id="ARBA00022448"/>
    </source>
</evidence>
<evidence type="ECO:0000256" key="1">
    <source>
        <dbReference type="ARBA" id="ARBA00010516"/>
    </source>
</evidence>
<keyword evidence="14" id="KW-1185">Reference proteome</keyword>
<sequence>MVVFSASIVSNRKILLSRQFVEMTRGNVEAYLNRFIKKIEQFCLSNEYTYMEIDNIRFIYQAIDNIYLILMTPINSNIIEDMDTLQLFCQVLYDCCNNPPPITEDLIANNCFDVIFAFDEIISFGYRESINLSQIKTCLEMESQEEKLHKLIRQNKENEEKERRRHIANRLDKERVTNEAFNQSNYASVNSNNNIVKSSLSGIAAFAESVGVGKIAQSVGIGPIKNISRNDNNLVNNSDPGGDNRNFGMFGSESATIQSMNAPGKGMLIGKKKPITESKPNINLSSEVVDNHSDYKLKENICSTLDIKYAEDDFSLIEEKIEFSLSVDGRIQSKVEIQGTFQVALPSEAFPEYSITEDPRFQFKTHPNLNKEKFQNCGILELKDGINRTFPVNTLMPLVKWRPSPHFQNNQIELPFSFSYWPLDAGNGFTNVTIEIEPSQTITNFKLNIPLTSVSTHNTNLGVFESNKNSYSWDIPQLSPSETAVLEFSTNQSNFLPIDIYASTSISVCKVGIMKDKNYVNPKRCITKYNIAINQQ</sequence>
<dbReference type="VEuPathDB" id="CryptoDB:CmeUKMEL1_03910"/>
<dbReference type="CDD" id="cd14830">
    <property type="entry name" value="Delta_COP_N"/>
    <property type="match status" value="1"/>
</dbReference>
<dbReference type="GO" id="GO:0006890">
    <property type="term" value="P:retrograde vesicle-mediated transport, Golgi to endoplasmic reticulum"/>
    <property type="evidence" value="ECO:0007669"/>
    <property type="project" value="UniProtKB-UniRule"/>
</dbReference>
<dbReference type="SUPFAM" id="SSF49447">
    <property type="entry name" value="Second domain of Mu2 adaptin subunit (ap50) of ap2 adaptor"/>
    <property type="match status" value="1"/>
</dbReference>
<evidence type="ECO:0000256" key="5">
    <source>
        <dbReference type="ARBA" id="ARBA00022892"/>
    </source>
</evidence>
<comment type="similarity">
    <text evidence="1 10">Belongs to the adaptor complexes medium subunit family. Delta-COP subfamily.</text>
</comment>
<reference evidence="13 14" key="1">
    <citation type="submission" date="2014-04" db="EMBL/GenBank/DDBJ databases">
        <title>Comparative Genomics of Cryptosporidium Species.</title>
        <authorList>
            <person name="Silva J.C."/>
            <person name="Su Q."/>
            <person name="Chalmers R."/>
            <person name="Chibucos M.C."/>
            <person name="Elwin K."/>
            <person name="Godinez A."/>
            <person name="Guo F."/>
            <person name="Huynh K."/>
            <person name="Orvis J."/>
            <person name="Ott S."/>
            <person name="Sadzewicz L."/>
            <person name="Sengamalay N."/>
            <person name="Shetty A."/>
            <person name="Sun M."/>
            <person name="Tallon L."/>
            <person name="Xiao L."/>
            <person name="Zhang H."/>
            <person name="Fraser C.M."/>
            <person name="Zhu G."/>
            <person name="Kissinger J."/>
            <person name="Widmer G."/>
        </authorList>
    </citation>
    <scope>NUCLEOTIDE SEQUENCE [LARGE SCALE GENOMIC DNA]</scope>
    <source>
        <strain evidence="13 14">UKMEL1</strain>
    </source>
</reference>
<keyword evidence="5 10" id="KW-0931">ER-Golgi transport</keyword>
<dbReference type="InterPro" id="IPR027059">
    <property type="entry name" value="Coatomer_dsu"/>
</dbReference>
<dbReference type="SUPFAM" id="SSF64356">
    <property type="entry name" value="SNARE-like"/>
    <property type="match status" value="1"/>
</dbReference>
<dbReference type="InterPro" id="IPR028565">
    <property type="entry name" value="MHD"/>
</dbReference>
<keyword evidence="4 10" id="KW-0963">Cytoplasm</keyword>
<keyword evidence="3 10" id="KW-0813">Transport</keyword>
<keyword evidence="8 10" id="KW-0472">Membrane</keyword>
<evidence type="ECO:0000259" key="12">
    <source>
        <dbReference type="PROSITE" id="PS51072"/>
    </source>
</evidence>
<organism evidence="13 14">
    <name type="scientific">Cryptosporidium meleagridis</name>
    <dbReference type="NCBI Taxonomy" id="93969"/>
    <lineage>
        <taxon>Eukaryota</taxon>
        <taxon>Sar</taxon>
        <taxon>Alveolata</taxon>
        <taxon>Apicomplexa</taxon>
        <taxon>Conoidasida</taxon>
        <taxon>Coccidia</taxon>
        <taxon>Eucoccidiorida</taxon>
        <taxon>Eimeriorina</taxon>
        <taxon>Cryptosporidiidae</taxon>
        <taxon>Cryptosporidium</taxon>
    </lineage>
</organism>